<evidence type="ECO:0000313" key="2">
    <source>
        <dbReference type="EMBL" id="PTI29174.1"/>
    </source>
</evidence>
<evidence type="ECO:0000259" key="1">
    <source>
        <dbReference type="Pfam" id="PF06172"/>
    </source>
</evidence>
<dbReference type="InterPro" id="IPR039935">
    <property type="entry name" value="YML079W-like"/>
</dbReference>
<sequence>MGEAMNKDKWIEMLDLTPHPEGGYFKEIIKSQQILSDHNAMYTSIYFLLEKNNISHFHRIQSDEVWYYHAGQTLTVHMIHPDGKYEQVKVGPNIEAGDVLQALVPKGVIFASTVEGDNDYALVGCMCSPGFQFEKFELFTQAHLLEQYPQHEEAIKKYAFESI</sequence>
<gene>
    <name evidence="2" type="ORF">BU072_09555</name>
</gene>
<dbReference type="AlphaFoldDB" id="A0A2T4PSC0"/>
<comment type="caution">
    <text evidence="2">The sequence shown here is derived from an EMBL/GenBank/DDBJ whole genome shotgun (WGS) entry which is preliminary data.</text>
</comment>
<proteinExistence type="predicted"/>
<name>A0A2T4PSC0_9STAP</name>
<dbReference type="STRING" id="1167632.GCA_000286335_01840"/>
<dbReference type="InterPro" id="IPR014710">
    <property type="entry name" value="RmlC-like_jellyroll"/>
</dbReference>
<dbReference type="EMBL" id="PZFK01000018">
    <property type="protein sequence ID" value="PTI29174.1"/>
    <property type="molecule type" value="Genomic_DNA"/>
</dbReference>
<dbReference type="InterPro" id="IPR009327">
    <property type="entry name" value="Cupin_DUF985"/>
</dbReference>
<dbReference type="PANTHER" id="PTHR33387">
    <property type="entry name" value="RMLC-LIKE JELLY ROLL FOLD PROTEIN"/>
    <property type="match status" value="1"/>
</dbReference>
<dbReference type="CDD" id="cd06121">
    <property type="entry name" value="cupin_YML079wp"/>
    <property type="match status" value="1"/>
</dbReference>
<feature type="domain" description="DUF985" evidence="1">
    <location>
        <begin position="9"/>
        <end position="138"/>
    </location>
</feature>
<accession>A0A2T4PSC0</accession>
<evidence type="ECO:0000313" key="3">
    <source>
        <dbReference type="Proteomes" id="UP000241209"/>
    </source>
</evidence>
<dbReference type="PANTHER" id="PTHR33387:SF3">
    <property type="entry name" value="DUF985 DOMAIN-CONTAINING PROTEIN"/>
    <property type="match status" value="1"/>
</dbReference>
<organism evidence="2 3">
    <name type="scientific">Mammaliicoccus vitulinus</name>
    <dbReference type="NCBI Taxonomy" id="71237"/>
    <lineage>
        <taxon>Bacteria</taxon>
        <taxon>Bacillati</taxon>
        <taxon>Bacillota</taxon>
        <taxon>Bacilli</taxon>
        <taxon>Bacillales</taxon>
        <taxon>Staphylococcaceae</taxon>
        <taxon>Mammaliicoccus</taxon>
    </lineage>
</organism>
<reference evidence="2 3" key="1">
    <citation type="journal article" date="2016" name="Front. Microbiol.">
        <title>Comprehensive Phylogenetic Analysis of Bovine Non-aureus Staphylococci Species Based on Whole-Genome Sequencing.</title>
        <authorList>
            <person name="Naushad S."/>
            <person name="Barkema H.W."/>
            <person name="Luby C."/>
            <person name="Condas L.A."/>
            <person name="Nobrega D.B."/>
            <person name="Carson D.A."/>
            <person name="De Buck J."/>
        </authorList>
    </citation>
    <scope>NUCLEOTIDE SEQUENCE [LARGE SCALE GENOMIC DNA]</scope>
    <source>
        <strain evidence="2 3">SNUC 2204</strain>
    </source>
</reference>
<dbReference type="SUPFAM" id="SSF51182">
    <property type="entry name" value="RmlC-like cupins"/>
    <property type="match status" value="1"/>
</dbReference>
<protein>
    <submittedName>
        <fullName evidence="2">Cupin</fullName>
    </submittedName>
</protein>
<dbReference type="InterPro" id="IPR011051">
    <property type="entry name" value="RmlC_Cupin_sf"/>
</dbReference>
<dbReference type="Gene3D" id="2.60.120.10">
    <property type="entry name" value="Jelly Rolls"/>
    <property type="match status" value="1"/>
</dbReference>
<dbReference type="Proteomes" id="UP000241209">
    <property type="component" value="Unassembled WGS sequence"/>
</dbReference>
<dbReference type="Pfam" id="PF06172">
    <property type="entry name" value="Cupin_5"/>
    <property type="match status" value="1"/>
</dbReference>